<dbReference type="InterPro" id="IPR056186">
    <property type="entry name" value="PDZ_CPAF-rel"/>
</dbReference>
<dbReference type="Pfam" id="PF23658">
    <property type="entry name" value="PDZ_CPAF_rel"/>
    <property type="match status" value="1"/>
</dbReference>
<keyword evidence="1" id="KW-0732">Signal</keyword>
<dbReference type="HOGENOM" id="CLU_014251_0_1_1"/>
<dbReference type="STRING" id="1531966.A0A0A1TT93"/>
<reference evidence="3 4" key="1">
    <citation type="journal article" date="2015" name="Genome Announc.">
        <title>Draft Genome Sequence and Gene Annotation of the Entomopathogenic Fungus Verticillium hemipterigenum.</title>
        <authorList>
            <person name="Horn F."/>
            <person name="Habel A."/>
            <person name="Scharf D.H."/>
            <person name="Dworschak J."/>
            <person name="Brakhage A.A."/>
            <person name="Guthke R."/>
            <person name="Hertweck C."/>
            <person name="Linde J."/>
        </authorList>
    </citation>
    <scope>NUCLEOTIDE SEQUENCE [LARGE SCALE GENOMIC DNA]</scope>
</reference>
<feature type="chain" id="PRO_5001979946" description="CPAF-like PDZ domain-containing protein" evidence="1">
    <location>
        <begin position="20"/>
        <end position="704"/>
    </location>
</feature>
<dbReference type="AlphaFoldDB" id="A0A0A1TT93"/>
<dbReference type="PANTHER" id="PTHR37049:SF4">
    <property type="entry name" value="RHODANESE DOMAIN-CONTAINING PROTEIN"/>
    <property type="match status" value="1"/>
</dbReference>
<dbReference type="Gene3D" id="3.90.226.10">
    <property type="entry name" value="2-enoyl-CoA Hydratase, Chain A, domain 1"/>
    <property type="match status" value="1"/>
</dbReference>
<dbReference type="OrthoDB" id="27214at2759"/>
<dbReference type="InterPro" id="IPR052766">
    <property type="entry name" value="S41A_metabolite_peptidase"/>
</dbReference>
<evidence type="ECO:0000313" key="3">
    <source>
        <dbReference type="EMBL" id="CEJ94922.1"/>
    </source>
</evidence>
<evidence type="ECO:0000313" key="4">
    <source>
        <dbReference type="Proteomes" id="UP000039046"/>
    </source>
</evidence>
<accession>A0A0A1TT93</accession>
<sequence length="704" mass="76780">MKQVATSLAIAAIFAGASATPTPAAAPVAPCGLIKAAQAAGNKTVSAQTAYDCFRSVPLGKQQGINLVDALVPYLEWQSDATYKANPPASYSYPGYDFKAGLKTVRDNLVNNKYDSEYAFQADLLTKVFFPGHDGHMYYYPDLIARATKFGRTNALVSISEDGSSIPVIKFNDDVTALGSKALRVTKINGVDASTFIQNEAKVGCGSQDADACYNQQFVEKAIGILGSKKGGHADSGRSSFLFQGATTTYTMSDGTTRTYDNIATIKGDFSKVTDGKTFYSNFCKPVQPPVDNTTPVASVNGAIPGYPTPVVMTDDGIVSGFYLEGKGYEDVAVIALFAFENSNKYEFQDVIEKFFAQARKDGKTKLVVDFQGNGGGYILHGYDFFKQLFPSHDIKPDGYSRWRANEGFLDIADVYSQNTANYPNSTATANSWFSWQADLNTKGNHFTSFDNKFGPVTINNDPYTNIMAYDLDNKQTFGDFSVTGYGDRKDGFTAPFKAEDIVLLYDGYCASTCTLASEMLRIQAGVKSVTFGGRPNKNGMQGVGGIKGAQVLGMININAYIKNAAKNTNDPDSLKEFARYNSLPFQRATKAGLNVRDQILRGNVADGLPAQYVYEKADCRLYYTQEMLTDITVTWKAAADSAFFNAKCVEGGITHAKRETTADEYISRAETALLRRGTNKLAGHYPKEEHSAEWLDEQLQKVQ</sequence>
<dbReference type="Proteomes" id="UP000039046">
    <property type="component" value="Unassembled WGS sequence"/>
</dbReference>
<feature type="domain" description="CPAF-like PDZ" evidence="2">
    <location>
        <begin position="150"/>
        <end position="270"/>
    </location>
</feature>
<dbReference type="EMBL" id="CDHN01000008">
    <property type="protein sequence ID" value="CEJ94922.1"/>
    <property type="molecule type" value="Genomic_DNA"/>
</dbReference>
<proteinExistence type="predicted"/>
<name>A0A0A1TT93_9HYPO</name>
<dbReference type="InterPro" id="IPR029045">
    <property type="entry name" value="ClpP/crotonase-like_dom_sf"/>
</dbReference>
<dbReference type="SUPFAM" id="SSF52096">
    <property type="entry name" value="ClpP/crotonase"/>
    <property type="match status" value="1"/>
</dbReference>
<gene>
    <name evidence="3" type="ORF">VHEMI10429</name>
</gene>
<keyword evidence="4" id="KW-1185">Reference proteome</keyword>
<feature type="signal peptide" evidence="1">
    <location>
        <begin position="1"/>
        <end position="19"/>
    </location>
</feature>
<dbReference type="PANTHER" id="PTHR37049">
    <property type="entry name" value="PEPTIDASE S41 FAMILY PROTEIN"/>
    <property type="match status" value="1"/>
</dbReference>
<evidence type="ECO:0000259" key="2">
    <source>
        <dbReference type="Pfam" id="PF23658"/>
    </source>
</evidence>
<organism evidence="3 4">
    <name type="scientific">[Torrubiella] hemipterigena</name>
    <dbReference type="NCBI Taxonomy" id="1531966"/>
    <lineage>
        <taxon>Eukaryota</taxon>
        <taxon>Fungi</taxon>
        <taxon>Dikarya</taxon>
        <taxon>Ascomycota</taxon>
        <taxon>Pezizomycotina</taxon>
        <taxon>Sordariomycetes</taxon>
        <taxon>Hypocreomycetidae</taxon>
        <taxon>Hypocreales</taxon>
        <taxon>Clavicipitaceae</taxon>
        <taxon>Clavicipitaceae incertae sedis</taxon>
        <taxon>'Torrubiella' clade</taxon>
    </lineage>
</organism>
<evidence type="ECO:0000256" key="1">
    <source>
        <dbReference type="SAM" id="SignalP"/>
    </source>
</evidence>
<protein>
    <recommendedName>
        <fullName evidence="2">CPAF-like PDZ domain-containing protein</fullName>
    </recommendedName>
</protein>